<protein>
    <submittedName>
        <fullName evidence="2">LAGLIDADG_2 domain-containing protein</fullName>
    </submittedName>
</protein>
<accession>A0A0K0EVY1</accession>
<sequence length="86" mass="10557">MDHQIRNKDGLAKRMVERIWVYENKPLLGKVSVGRPQKHLAEWFKNIKVKDDVNKRKNLKWFQLVNCKYKWKFHLNSNQLTKFYKI</sequence>
<proteinExistence type="predicted"/>
<evidence type="ECO:0000313" key="1">
    <source>
        <dbReference type="Proteomes" id="UP000035680"/>
    </source>
</evidence>
<dbReference type="AlphaFoldDB" id="A0A0K0EVY1"/>
<keyword evidence="1" id="KW-1185">Reference proteome</keyword>
<dbReference type="Proteomes" id="UP000035680">
    <property type="component" value="Unassembled WGS sequence"/>
</dbReference>
<reference evidence="2" key="2">
    <citation type="submission" date="2015-08" db="UniProtKB">
        <authorList>
            <consortium name="WormBaseParasite"/>
        </authorList>
    </citation>
    <scope>IDENTIFICATION</scope>
</reference>
<name>A0A0K0EVY1_STRVS</name>
<reference evidence="1" key="1">
    <citation type="submission" date="2014-07" db="EMBL/GenBank/DDBJ databases">
        <authorList>
            <person name="Martin A.A"/>
            <person name="De Silva N."/>
        </authorList>
    </citation>
    <scope>NUCLEOTIDE SEQUENCE</scope>
</reference>
<dbReference type="WBParaSite" id="SVE_0068000.1">
    <property type="protein sequence ID" value="SVE_0068000.1"/>
    <property type="gene ID" value="SVE_0068000"/>
</dbReference>
<evidence type="ECO:0000313" key="2">
    <source>
        <dbReference type="WBParaSite" id="SVE_0068000.1"/>
    </source>
</evidence>
<organism evidence="1 2">
    <name type="scientific">Strongyloides venezuelensis</name>
    <name type="common">Threadworm</name>
    <dbReference type="NCBI Taxonomy" id="75913"/>
    <lineage>
        <taxon>Eukaryota</taxon>
        <taxon>Metazoa</taxon>
        <taxon>Ecdysozoa</taxon>
        <taxon>Nematoda</taxon>
        <taxon>Chromadorea</taxon>
        <taxon>Rhabditida</taxon>
        <taxon>Tylenchina</taxon>
        <taxon>Panagrolaimomorpha</taxon>
        <taxon>Strongyloidoidea</taxon>
        <taxon>Strongyloididae</taxon>
        <taxon>Strongyloides</taxon>
    </lineage>
</organism>